<dbReference type="EMBL" id="GBBM01007761">
    <property type="protein sequence ID" value="JAC27657.1"/>
    <property type="molecule type" value="mRNA"/>
</dbReference>
<protein>
    <submittedName>
        <fullName evidence="2">Putative secreted protein</fullName>
    </submittedName>
</protein>
<feature type="chain" id="PRO_5001516067" evidence="1">
    <location>
        <begin position="24"/>
        <end position="108"/>
    </location>
</feature>
<feature type="signal peptide" evidence="1">
    <location>
        <begin position="1"/>
        <end position="23"/>
    </location>
</feature>
<reference evidence="2" key="1">
    <citation type="submission" date="2014-03" db="EMBL/GenBank/DDBJ databases">
        <title>The sialotranscriptome of Amblyomma triste, Amblyomma parvum and Amblyomma cajennense ticks, uncovered by 454-based RNA-seq.</title>
        <authorList>
            <person name="Garcia G.R."/>
            <person name="Gardinassi L.G."/>
            <person name="Ribeiro J.M."/>
            <person name="Anatriello E."/>
            <person name="Ferreira B.R."/>
            <person name="Moreira H.N."/>
            <person name="Mafra C."/>
            <person name="Olegario M.M."/>
            <person name="Szabo P.J."/>
            <person name="Miranda-Santos I.K."/>
            <person name="Maruyama S.R."/>
        </authorList>
    </citation>
    <scope>NUCLEOTIDE SEQUENCE</scope>
    <source>
        <strain evidence="2">Mato Grasso do Sul</strain>
        <tissue evidence="2">Salivary glands</tissue>
    </source>
</reference>
<sequence>MKTTTLPAVALHLTIMNILLAAGFPMSPFQEFCALPSYTRNDLVECLAEKSVEMKKILDDQGKSVDVLSAEICGSGIDFPWYILTLLTQGSLWFSIQDCMIEVQREGL</sequence>
<evidence type="ECO:0000256" key="1">
    <source>
        <dbReference type="SAM" id="SignalP"/>
    </source>
</evidence>
<keyword evidence="1" id="KW-0732">Signal</keyword>
<proteinExistence type="evidence at transcript level"/>
<name>A0A023G1Y2_AMBTT</name>
<accession>A0A023G1Y2</accession>
<dbReference type="AlphaFoldDB" id="A0A023G1Y2"/>
<organism evidence="2">
    <name type="scientific">Amblyomma triste</name>
    <name type="common">Neotropical tick</name>
    <dbReference type="NCBI Taxonomy" id="251400"/>
    <lineage>
        <taxon>Eukaryota</taxon>
        <taxon>Metazoa</taxon>
        <taxon>Ecdysozoa</taxon>
        <taxon>Arthropoda</taxon>
        <taxon>Chelicerata</taxon>
        <taxon>Arachnida</taxon>
        <taxon>Acari</taxon>
        <taxon>Parasitiformes</taxon>
        <taxon>Ixodida</taxon>
        <taxon>Ixodoidea</taxon>
        <taxon>Ixodidae</taxon>
        <taxon>Amblyomminae</taxon>
        <taxon>Amblyomma</taxon>
    </lineage>
</organism>
<evidence type="ECO:0000313" key="2">
    <source>
        <dbReference type="EMBL" id="JAC27657.1"/>
    </source>
</evidence>